<keyword evidence="1" id="KW-0521">NADP</keyword>
<evidence type="ECO:0000313" key="4">
    <source>
        <dbReference type="Proteomes" id="UP000293398"/>
    </source>
</evidence>
<dbReference type="RefSeq" id="WP_130303398.1">
    <property type="nucleotide sequence ID" value="NZ_SHKO01000001.1"/>
</dbReference>
<keyword evidence="4" id="KW-1185">Reference proteome</keyword>
<proteinExistence type="predicted"/>
<comment type="caution">
    <text evidence="3">The sequence shown here is derived from an EMBL/GenBank/DDBJ whole genome shotgun (WGS) entry which is preliminary data.</text>
</comment>
<dbReference type="CDD" id="cd08253">
    <property type="entry name" value="zeta_crystallin"/>
    <property type="match status" value="1"/>
</dbReference>
<dbReference type="InterPro" id="IPR036291">
    <property type="entry name" value="NAD(P)-bd_dom_sf"/>
</dbReference>
<reference evidence="3 4" key="1">
    <citation type="submission" date="2019-02" db="EMBL/GenBank/DDBJ databases">
        <title>Genomic Encyclopedia of Type Strains, Phase IV (KMG-IV): sequencing the most valuable type-strain genomes for metagenomic binning, comparative biology and taxonomic classification.</title>
        <authorList>
            <person name="Goeker M."/>
        </authorList>
    </citation>
    <scope>NUCLEOTIDE SEQUENCE [LARGE SCALE GENOMIC DNA]</scope>
    <source>
        <strain evidence="3 4">DSM 23814</strain>
    </source>
</reference>
<dbReference type="SMART" id="SM00829">
    <property type="entry name" value="PKS_ER"/>
    <property type="match status" value="1"/>
</dbReference>
<dbReference type="SUPFAM" id="SSF51735">
    <property type="entry name" value="NAD(P)-binding Rossmann-fold domains"/>
    <property type="match status" value="1"/>
</dbReference>
<feature type="domain" description="Enoyl reductase (ER)" evidence="2">
    <location>
        <begin position="12"/>
        <end position="325"/>
    </location>
</feature>
<evidence type="ECO:0000256" key="1">
    <source>
        <dbReference type="ARBA" id="ARBA00022857"/>
    </source>
</evidence>
<organism evidence="3 4">
    <name type="scientific">Advenella incenata</name>
    <dbReference type="NCBI Taxonomy" id="267800"/>
    <lineage>
        <taxon>Bacteria</taxon>
        <taxon>Pseudomonadati</taxon>
        <taxon>Pseudomonadota</taxon>
        <taxon>Betaproteobacteria</taxon>
        <taxon>Burkholderiales</taxon>
        <taxon>Alcaligenaceae</taxon>
    </lineage>
</organism>
<protein>
    <submittedName>
        <fullName evidence="3">NADPH:quinone reductase-like Zn-dependent oxidoreductase</fullName>
    </submittedName>
</protein>
<evidence type="ECO:0000313" key="3">
    <source>
        <dbReference type="EMBL" id="RZT99181.1"/>
    </source>
</evidence>
<dbReference type="Gene3D" id="3.40.50.720">
    <property type="entry name" value="NAD(P)-binding Rossmann-like Domain"/>
    <property type="match status" value="1"/>
</dbReference>
<dbReference type="EMBL" id="SHKO01000001">
    <property type="protein sequence ID" value="RZT99181.1"/>
    <property type="molecule type" value="Genomic_DNA"/>
</dbReference>
<name>A0A4Q7VRN0_9BURK</name>
<gene>
    <name evidence="3" type="ORF">EV681_0964</name>
</gene>
<dbReference type="InterPro" id="IPR051603">
    <property type="entry name" value="Zinc-ADH_QOR/CCCR"/>
</dbReference>
<evidence type="ECO:0000259" key="2">
    <source>
        <dbReference type="SMART" id="SM00829"/>
    </source>
</evidence>
<sequence>MRAAYYNRQGPAEEVLILGEVAIPEPAPNEVRVRIHVSGINPSDIKARTAFSAAMAFPQIIPHQDGSGVIEAVGDKVPASRLGERVWVYEAQYGRASGTAAELVVVPSEQAIPLPDNVSYEVGAALGIPALTAHRCLFADGALKGQRVLVHGGAGVVGTAAILLAKWAGAWVATTVMDSKQAIVAKANGADLVIDRSEKNIVETLSKATDRLGINRIVDVNLKANLDINMACLAQGGVISSYATSSATEELSIPLLQAMVHGCVFRFVYIYNVPVEAKRLAIADITACLHTGQYLPQIAINLRLDQIAEAHALLESGKAMGKVLVHTGSSR</sequence>
<dbReference type="Pfam" id="PF08240">
    <property type="entry name" value="ADH_N"/>
    <property type="match status" value="1"/>
</dbReference>
<dbReference type="GO" id="GO:0016491">
    <property type="term" value="F:oxidoreductase activity"/>
    <property type="evidence" value="ECO:0007669"/>
    <property type="project" value="InterPro"/>
</dbReference>
<dbReference type="AlphaFoldDB" id="A0A4Q7VRN0"/>
<dbReference type="InterPro" id="IPR020843">
    <property type="entry name" value="ER"/>
</dbReference>
<dbReference type="Gene3D" id="3.90.180.10">
    <property type="entry name" value="Medium-chain alcohol dehydrogenases, catalytic domain"/>
    <property type="match status" value="1"/>
</dbReference>
<dbReference type="InterPro" id="IPR013149">
    <property type="entry name" value="ADH-like_C"/>
</dbReference>
<accession>A0A4Q7VRN0</accession>
<dbReference type="Pfam" id="PF00107">
    <property type="entry name" value="ADH_zinc_N"/>
    <property type="match status" value="1"/>
</dbReference>
<dbReference type="PANTHER" id="PTHR44154:SF1">
    <property type="entry name" value="QUINONE OXIDOREDUCTASE"/>
    <property type="match status" value="1"/>
</dbReference>
<dbReference type="Proteomes" id="UP000293398">
    <property type="component" value="Unassembled WGS sequence"/>
</dbReference>
<dbReference type="OrthoDB" id="9788224at2"/>
<dbReference type="InterPro" id="IPR013154">
    <property type="entry name" value="ADH-like_N"/>
</dbReference>
<dbReference type="PANTHER" id="PTHR44154">
    <property type="entry name" value="QUINONE OXIDOREDUCTASE"/>
    <property type="match status" value="1"/>
</dbReference>
<dbReference type="InterPro" id="IPR011032">
    <property type="entry name" value="GroES-like_sf"/>
</dbReference>
<dbReference type="SUPFAM" id="SSF50129">
    <property type="entry name" value="GroES-like"/>
    <property type="match status" value="1"/>
</dbReference>